<feature type="domain" description="Recombinase" evidence="3">
    <location>
        <begin position="172"/>
        <end position="292"/>
    </location>
</feature>
<dbReference type="InterPro" id="IPR036162">
    <property type="entry name" value="Resolvase-like_N_sf"/>
</dbReference>
<sequence>MKKTIVDIDAAVLYLRVSGERQTHTAVDIDPDGLSIHTQREKGTAKADSLGAQVVKEFVEPGKSAKTLSGRKGFGEMIAYLHDHPEIKYVIVYMRSRAFRNRFDAAIVQVQLQKMGVRLVSVKEDFGEGPYAEAMEGMLDIMNDLQNQLQGLDIQDKMLQKAINGGTNGYARLGYVNTKAEYEGKWFNTIELDPKRAPLVKMAWELYATGGYTLERLEAAMADMGLTCRARGKLPERPVDAKQYHRMFSEDALYYLGFVLYKGQVYPGRHEPLVDQDLFDRVQEVRNMRSKPGQRDRVLQHYLKGVLFCRRCRENQRTSRFIYTEARSHTGRRYDYFLCRARQDGDCDMPHLPAALVEQAVTDSYAALRLPAAFITEVNALVESALSDEQGSVRAVHATTKARLADLDGQEERLLDLAADGTLSQDKIKTRLRKIQAERAKAEEGLLSTGAELAAGAGVLRQALDILSDPYTMYRDANDDTRRLMNQTFYQRFYIDEDLTVGHALNPPFDDFHEAVQIRARGAVHVATATPATRRMTRGEQPARETKNPSLARVYAVTGSSKGHIVELRGLEPLTPTLPVWCATSCAIAPCSLLCQRGVALLA</sequence>
<feature type="coiled-coil region" evidence="1">
    <location>
        <begin position="135"/>
        <end position="162"/>
    </location>
</feature>
<evidence type="ECO:0000313" key="5">
    <source>
        <dbReference type="Proteomes" id="UP000037179"/>
    </source>
</evidence>
<evidence type="ECO:0000313" key="4">
    <source>
        <dbReference type="EMBL" id="GAP32178.1"/>
    </source>
</evidence>
<dbReference type="AlphaFoldDB" id="A0ABC9Z3M1"/>
<evidence type="ECO:0008006" key="6">
    <source>
        <dbReference type="Google" id="ProtNLM"/>
    </source>
</evidence>
<evidence type="ECO:0000256" key="1">
    <source>
        <dbReference type="SAM" id="Coils"/>
    </source>
</evidence>
<evidence type="ECO:0000259" key="2">
    <source>
        <dbReference type="PROSITE" id="PS51736"/>
    </source>
</evidence>
<accession>A0ABC9Z3M1</accession>
<dbReference type="InterPro" id="IPR038109">
    <property type="entry name" value="DNA_bind_recomb_sf"/>
</dbReference>
<dbReference type="InterPro" id="IPR050639">
    <property type="entry name" value="SSR_resolvase"/>
</dbReference>
<dbReference type="PROSITE" id="PS51737">
    <property type="entry name" value="RECOMBINASE_DNA_BIND"/>
    <property type="match status" value="1"/>
</dbReference>
<dbReference type="Gene3D" id="3.40.50.1390">
    <property type="entry name" value="Resolvase, N-terminal catalytic domain"/>
    <property type="match status" value="1"/>
</dbReference>
<dbReference type="PROSITE" id="PS51736">
    <property type="entry name" value="RECOMBINASES_3"/>
    <property type="match status" value="1"/>
</dbReference>
<reference evidence="4 5" key="2">
    <citation type="journal article" date="2016" name="Genome Announc.">
        <title>Draft Genome Sequence of Erythromycin- and Oxytetracycline-Sensitive Nocardia seriolae Strain U-1 (NBRC 110359).</title>
        <authorList>
            <person name="Imajoh M."/>
            <person name="Sukeda M."/>
            <person name="Shimizu M."/>
            <person name="Yamane J."/>
            <person name="Ohnishi K."/>
            <person name="Oshima S."/>
        </authorList>
    </citation>
    <scope>NUCLEOTIDE SEQUENCE [LARGE SCALE GENOMIC DNA]</scope>
    <source>
        <strain evidence="4 5">U-1</strain>
    </source>
</reference>
<dbReference type="SUPFAM" id="SSF53041">
    <property type="entry name" value="Resolvase-like"/>
    <property type="match status" value="1"/>
</dbReference>
<protein>
    <recommendedName>
        <fullName evidence="6">Resolvase/invertase-type recombinase catalytic domain-containing protein</fullName>
    </recommendedName>
</protein>
<dbReference type="InterPro" id="IPR011109">
    <property type="entry name" value="DNA_bind_recombinase_dom"/>
</dbReference>
<dbReference type="Pfam" id="PF13408">
    <property type="entry name" value="Zn_ribbon_recom"/>
    <property type="match status" value="1"/>
</dbReference>
<dbReference type="InterPro" id="IPR006119">
    <property type="entry name" value="Resolv_N"/>
</dbReference>
<keyword evidence="1" id="KW-0175">Coiled coil</keyword>
<dbReference type="Gene3D" id="3.90.1750.20">
    <property type="entry name" value="Putative Large Serine Recombinase, Chain B, Domain 2"/>
    <property type="match status" value="1"/>
</dbReference>
<gene>
    <name evidence="4" type="ORF">NSK11_contig00145-0001</name>
</gene>
<comment type="caution">
    <text evidence="4">The sequence shown here is derived from an EMBL/GenBank/DDBJ whole genome shotgun (WGS) entry which is preliminary data.</text>
</comment>
<dbReference type="SMART" id="SM00857">
    <property type="entry name" value="Resolvase"/>
    <property type="match status" value="1"/>
</dbReference>
<dbReference type="Pfam" id="PF07508">
    <property type="entry name" value="Recombinase"/>
    <property type="match status" value="1"/>
</dbReference>
<organism evidence="4 5">
    <name type="scientific">Nocardia seriolae</name>
    <dbReference type="NCBI Taxonomy" id="37332"/>
    <lineage>
        <taxon>Bacteria</taxon>
        <taxon>Bacillati</taxon>
        <taxon>Actinomycetota</taxon>
        <taxon>Actinomycetes</taxon>
        <taxon>Mycobacteriales</taxon>
        <taxon>Nocardiaceae</taxon>
        <taxon>Nocardia</taxon>
    </lineage>
</organism>
<reference evidence="5" key="1">
    <citation type="submission" date="2015-07" db="EMBL/GenBank/DDBJ databases">
        <title>Nocardia seriolae U-1 whole genome shotgun sequence.</title>
        <authorList>
            <person name="Imajoh M."/>
            <person name="Fukumoto Y."/>
            <person name="Sukeda M."/>
            <person name="Yamane J."/>
            <person name="Yamasaki K."/>
            <person name="Shimizu M."/>
            <person name="Ohnishi K."/>
            <person name="Oshima S."/>
        </authorList>
    </citation>
    <scope>NUCLEOTIDE SEQUENCE [LARGE SCALE GENOMIC DNA]</scope>
    <source>
        <strain evidence="5">U-1</strain>
    </source>
</reference>
<dbReference type="Proteomes" id="UP000037179">
    <property type="component" value="Unassembled WGS sequence"/>
</dbReference>
<feature type="domain" description="Resolvase/invertase-type recombinase catalytic" evidence="2">
    <location>
        <begin position="10"/>
        <end position="169"/>
    </location>
</feature>
<dbReference type="PANTHER" id="PTHR30461:SF23">
    <property type="entry name" value="DNA RECOMBINASE-RELATED"/>
    <property type="match status" value="1"/>
</dbReference>
<evidence type="ECO:0000259" key="3">
    <source>
        <dbReference type="PROSITE" id="PS51737"/>
    </source>
</evidence>
<dbReference type="CDD" id="cd00338">
    <property type="entry name" value="Ser_Recombinase"/>
    <property type="match status" value="1"/>
</dbReference>
<dbReference type="PANTHER" id="PTHR30461">
    <property type="entry name" value="DNA-INVERTASE FROM LAMBDOID PROPHAGE"/>
    <property type="match status" value="1"/>
</dbReference>
<dbReference type="Pfam" id="PF00239">
    <property type="entry name" value="Resolvase"/>
    <property type="match status" value="1"/>
</dbReference>
<name>A0ABC9Z3M1_9NOCA</name>
<dbReference type="EMBL" id="BBYQ01000145">
    <property type="protein sequence ID" value="GAP32178.1"/>
    <property type="molecule type" value="Genomic_DNA"/>
</dbReference>
<keyword evidence="5" id="KW-1185">Reference proteome</keyword>
<proteinExistence type="predicted"/>
<dbReference type="InterPro" id="IPR025827">
    <property type="entry name" value="Zn_ribbon_recom_dom"/>
</dbReference>